<evidence type="ECO:0000313" key="3">
    <source>
        <dbReference type="Proteomes" id="UP001154282"/>
    </source>
</evidence>
<keyword evidence="3" id="KW-1185">Reference proteome</keyword>
<keyword evidence="1" id="KW-0732">Signal</keyword>
<dbReference type="AlphaFoldDB" id="A0AAV0LLN9"/>
<gene>
    <name evidence="2" type="ORF">LITE_LOCUS24287</name>
</gene>
<comment type="caution">
    <text evidence="2">The sequence shown here is derived from an EMBL/GenBank/DDBJ whole genome shotgun (WGS) entry which is preliminary data.</text>
</comment>
<reference evidence="2" key="1">
    <citation type="submission" date="2022-08" db="EMBL/GenBank/DDBJ databases">
        <authorList>
            <person name="Gutierrez-Valencia J."/>
        </authorList>
    </citation>
    <scope>NUCLEOTIDE SEQUENCE</scope>
</reference>
<evidence type="ECO:0000256" key="1">
    <source>
        <dbReference type="SAM" id="SignalP"/>
    </source>
</evidence>
<feature type="signal peptide" evidence="1">
    <location>
        <begin position="1"/>
        <end position="25"/>
    </location>
</feature>
<evidence type="ECO:0000313" key="2">
    <source>
        <dbReference type="EMBL" id="CAI0434475.1"/>
    </source>
</evidence>
<name>A0AAV0LLN9_9ROSI</name>
<sequence length="131" mass="14053">MARSLPGFLALIVAVALICCSFAAAASTFQPISESHRSAALETFDRSYGRFVFRTSVMDLLSCLLKGIVSTLQTAVGSASSLLEFYHSIGGLVLVKVSSVQQWFPFGMLLCYGAFPCFLLSALDLKLVACI</sequence>
<feature type="chain" id="PRO_5043729126" description="Transmembrane protein" evidence="1">
    <location>
        <begin position="26"/>
        <end position="131"/>
    </location>
</feature>
<dbReference type="Proteomes" id="UP001154282">
    <property type="component" value="Unassembled WGS sequence"/>
</dbReference>
<protein>
    <recommendedName>
        <fullName evidence="4">Transmembrane protein</fullName>
    </recommendedName>
</protein>
<dbReference type="EMBL" id="CAMGYJ010000006">
    <property type="protein sequence ID" value="CAI0434475.1"/>
    <property type="molecule type" value="Genomic_DNA"/>
</dbReference>
<evidence type="ECO:0008006" key="4">
    <source>
        <dbReference type="Google" id="ProtNLM"/>
    </source>
</evidence>
<accession>A0AAV0LLN9</accession>
<proteinExistence type="predicted"/>
<organism evidence="2 3">
    <name type="scientific">Linum tenue</name>
    <dbReference type="NCBI Taxonomy" id="586396"/>
    <lineage>
        <taxon>Eukaryota</taxon>
        <taxon>Viridiplantae</taxon>
        <taxon>Streptophyta</taxon>
        <taxon>Embryophyta</taxon>
        <taxon>Tracheophyta</taxon>
        <taxon>Spermatophyta</taxon>
        <taxon>Magnoliopsida</taxon>
        <taxon>eudicotyledons</taxon>
        <taxon>Gunneridae</taxon>
        <taxon>Pentapetalae</taxon>
        <taxon>rosids</taxon>
        <taxon>fabids</taxon>
        <taxon>Malpighiales</taxon>
        <taxon>Linaceae</taxon>
        <taxon>Linum</taxon>
    </lineage>
</organism>